<comment type="similarity">
    <text evidence="4">Belongs to the NAD(P)-dependent epimerase/dehydratase family.</text>
</comment>
<evidence type="ECO:0000256" key="4">
    <source>
        <dbReference type="ARBA" id="ARBA00007637"/>
    </source>
</evidence>
<evidence type="ECO:0000256" key="3">
    <source>
        <dbReference type="ARBA" id="ARBA00004947"/>
    </source>
</evidence>
<dbReference type="InterPro" id="IPR036291">
    <property type="entry name" value="NAD(P)-bd_dom_sf"/>
</dbReference>
<evidence type="ECO:0000313" key="13">
    <source>
        <dbReference type="EMBL" id="RJR27963.1"/>
    </source>
</evidence>
<evidence type="ECO:0000256" key="1">
    <source>
        <dbReference type="ARBA" id="ARBA00000083"/>
    </source>
</evidence>
<dbReference type="SUPFAM" id="SSF51735">
    <property type="entry name" value="NAD(P)-binding Rossmann-fold domains"/>
    <property type="match status" value="1"/>
</dbReference>
<dbReference type="EMBL" id="QZJF01000005">
    <property type="protein sequence ID" value="RJR27963.1"/>
    <property type="molecule type" value="Genomic_DNA"/>
</dbReference>
<evidence type="ECO:0000256" key="6">
    <source>
        <dbReference type="ARBA" id="ARBA00018569"/>
    </source>
</evidence>
<evidence type="ECO:0000256" key="2">
    <source>
        <dbReference type="ARBA" id="ARBA00001911"/>
    </source>
</evidence>
<comment type="catalytic activity">
    <reaction evidence="1">
        <text>UDP-alpha-D-glucose = UDP-alpha-D-galactose</text>
        <dbReference type="Rhea" id="RHEA:22168"/>
        <dbReference type="ChEBI" id="CHEBI:58885"/>
        <dbReference type="ChEBI" id="CHEBI:66914"/>
        <dbReference type="EC" id="5.1.3.2"/>
    </reaction>
</comment>
<accession>A0A3A4ZFR4</accession>
<keyword evidence="7" id="KW-0520">NAD</keyword>
<dbReference type="GO" id="GO:0033499">
    <property type="term" value="P:galactose catabolic process via UDP-galactose, Leloir pathway"/>
    <property type="evidence" value="ECO:0007669"/>
    <property type="project" value="TreeGrafter"/>
</dbReference>
<keyword evidence="9" id="KW-0119">Carbohydrate metabolism</keyword>
<dbReference type="Pfam" id="PF01370">
    <property type="entry name" value="Epimerase"/>
    <property type="match status" value="1"/>
</dbReference>
<protein>
    <recommendedName>
        <fullName evidence="6">UDP-glucose 4-epimerase</fullName>
        <ecNumber evidence="5">5.1.3.2</ecNumber>
    </recommendedName>
    <alternativeName>
        <fullName evidence="11">Galactowaldenase</fullName>
    </alternativeName>
    <alternativeName>
        <fullName evidence="10">UDP-galactose 4-epimerase</fullName>
    </alternativeName>
</protein>
<dbReference type="NCBIfam" id="TIGR01179">
    <property type="entry name" value="galE"/>
    <property type="match status" value="1"/>
</dbReference>
<evidence type="ECO:0000256" key="11">
    <source>
        <dbReference type="ARBA" id="ARBA00033067"/>
    </source>
</evidence>
<comment type="pathway">
    <text evidence="3">Carbohydrate metabolism; galactose metabolism.</text>
</comment>
<dbReference type="PROSITE" id="PS50206">
    <property type="entry name" value="RHODANESE_3"/>
    <property type="match status" value="1"/>
</dbReference>
<evidence type="ECO:0000313" key="14">
    <source>
        <dbReference type="Proteomes" id="UP000265540"/>
    </source>
</evidence>
<dbReference type="Gene3D" id="3.40.50.720">
    <property type="entry name" value="NAD(P)-binding Rossmann-like Domain"/>
    <property type="match status" value="1"/>
</dbReference>
<dbReference type="EC" id="5.1.3.2" evidence="5"/>
<comment type="caution">
    <text evidence="13">The sequence shown here is derived from an EMBL/GenBank/DDBJ whole genome shotgun (WGS) entry which is preliminary data.</text>
</comment>
<comment type="cofactor">
    <cofactor evidence="2">
        <name>NAD(+)</name>
        <dbReference type="ChEBI" id="CHEBI:57540"/>
    </cofactor>
</comment>
<name>A0A3A4ZFR4_UNCKA</name>
<dbReference type="InterPro" id="IPR001509">
    <property type="entry name" value="Epimerase_deHydtase"/>
</dbReference>
<gene>
    <name evidence="13" type="primary">galE</name>
    <name evidence="13" type="ORF">C4561_00440</name>
</gene>
<dbReference type="InterPro" id="IPR001763">
    <property type="entry name" value="Rhodanese-like_dom"/>
</dbReference>
<dbReference type="InterPro" id="IPR005886">
    <property type="entry name" value="UDP_G4E"/>
</dbReference>
<evidence type="ECO:0000259" key="12">
    <source>
        <dbReference type="PROSITE" id="PS50206"/>
    </source>
</evidence>
<keyword evidence="8 13" id="KW-0413">Isomerase</keyword>
<evidence type="ECO:0000256" key="9">
    <source>
        <dbReference type="ARBA" id="ARBA00023277"/>
    </source>
</evidence>
<sequence>MTSKKPVLITGGAGYIGSHAAKLFLEKGHKVVILDNLFRGYQGAIDVLKKYGDVDFHKIDLRNSEEVDALFDQYEFDSVLHFAALCLVSESMEKPEEYFKNNVYGSLNLFEAMRHHNVRNLVFSSTCAVYGESEYLPLDEKHPKNPTNSYGESKLIVEQMLKWYDRVHDFRHVTFRYFNVCGAAPDGTIGDSKRPSVLLVQNAVRGALGIEDFKLTCPKVETPDGTPIRDYVDVNDLVEAHFLAYEYLLNGGSSDALNLGSGNGISVLEIISQVENILGTKIEVNHGVARKGEYAKVYASYNRAKEKLGWNPKLSLKDSVNALVAWYRDHPRGYDA</sequence>
<dbReference type="UniPathway" id="UPA00214"/>
<dbReference type="PANTHER" id="PTHR43725">
    <property type="entry name" value="UDP-GLUCOSE 4-EPIMERASE"/>
    <property type="match status" value="1"/>
</dbReference>
<dbReference type="AlphaFoldDB" id="A0A3A4ZFR4"/>
<proteinExistence type="inferred from homology"/>
<evidence type="ECO:0000256" key="10">
    <source>
        <dbReference type="ARBA" id="ARBA00031367"/>
    </source>
</evidence>
<reference evidence="13 14" key="1">
    <citation type="journal article" date="2017" name="ISME J.">
        <title>Energy and carbon metabolisms in a deep terrestrial subsurface fluid microbial community.</title>
        <authorList>
            <person name="Momper L."/>
            <person name="Jungbluth S.P."/>
            <person name="Lee M.D."/>
            <person name="Amend J.P."/>
        </authorList>
    </citation>
    <scope>NUCLEOTIDE SEQUENCE [LARGE SCALE GENOMIC DNA]</scope>
    <source>
        <strain evidence="13">SURF_46</strain>
    </source>
</reference>
<evidence type="ECO:0000256" key="7">
    <source>
        <dbReference type="ARBA" id="ARBA00023027"/>
    </source>
</evidence>
<dbReference type="Gene3D" id="3.90.25.10">
    <property type="entry name" value="UDP-galactose 4-epimerase, domain 1"/>
    <property type="match status" value="1"/>
</dbReference>
<evidence type="ECO:0000256" key="5">
    <source>
        <dbReference type="ARBA" id="ARBA00013189"/>
    </source>
</evidence>
<dbReference type="Proteomes" id="UP000265540">
    <property type="component" value="Unassembled WGS sequence"/>
</dbReference>
<organism evidence="13 14">
    <name type="scientific">candidate division WWE3 bacterium</name>
    <dbReference type="NCBI Taxonomy" id="2053526"/>
    <lineage>
        <taxon>Bacteria</taxon>
        <taxon>Katanobacteria</taxon>
    </lineage>
</organism>
<evidence type="ECO:0000256" key="8">
    <source>
        <dbReference type="ARBA" id="ARBA00023235"/>
    </source>
</evidence>
<dbReference type="GO" id="GO:0003978">
    <property type="term" value="F:UDP-glucose 4-epimerase activity"/>
    <property type="evidence" value="ECO:0007669"/>
    <property type="project" value="UniProtKB-EC"/>
</dbReference>
<feature type="domain" description="Rhodanese" evidence="12">
    <location>
        <begin position="5"/>
        <end position="50"/>
    </location>
</feature>
<dbReference type="PANTHER" id="PTHR43725:SF53">
    <property type="entry name" value="UDP-ARABINOSE 4-EPIMERASE 1"/>
    <property type="match status" value="1"/>
</dbReference>